<gene>
    <name evidence="2" type="ORF">GGQ74_000646</name>
</gene>
<dbReference type="AlphaFoldDB" id="A0A846QE52"/>
<evidence type="ECO:0000256" key="1">
    <source>
        <dbReference type="SAM" id="Phobius"/>
    </source>
</evidence>
<keyword evidence="1" id="KW-0812">Transmembrane</keyword>
<keyword evidence="1" id="KW-1133">Transmembrane helix</keyword>
<dbReference type="Proteomes" id="UP000580856">
    <property type="component" value="Unassembled WGS sequence"/>
</dbReference>
<keyword evidence="3" id="KW-1185">Reference proteome</keyword>
<feature type="transmembrane region" description="Helical" evidence="1">
    <location>
        <begin position="44"/>
        <end position="69"/>
    </location>
</feature>
<evidence type="ECO:0000313" key="2">
    <source>
        <dbReference type="EMBL" id="NJB67006.1"/>
    </source>
</evidence>
<protein>
    <recommendedName>
        <fullName evidence="4">DUF4079 domain-containing protein</fullName>
    </recommendedName>
</protein>
<comment type="caution">
    <text evidence="2">The sequence shown here is derived from an EMBL/GenBank/DDBJ whole genome shotgun (WGS) entry which is preliminary data.</text>
</comment>
<evidence type="ECO:0008006" key="4">
    <source>
        <dbReference type="Google" id="ProtNLM"/>
    </source>
</evidence>
<sequence>MLLFHPVSMVVVNLLSLYVLHLGARRFRMAHFGQPVRFAWRRHVTLGLVVLCGWGLGMAGAMAITWHFWERVGATGWHFVNAAGFMAPLLFVGLASGVYMDRRRGRRVLLPVLHGLCNVVLVTLAMGQVFTGWHALVEFVF</sequence>
<keyword evidence="1" id="KW-0472">Membrane</keyword>
<dbReference type="EMBL" id="JAATJA010000001">
    <property type="protein sequence ID" value="NJB67006.1"/>
    <property type="molecule type" value="Genomic_DNA"/>
</dbReference>
<accession>A0A846QE52</accession>
<reference evidence="2 3" key="1">
    <citation type="submission" date="2020-03" db="EMBL/GenBank/DDBJ databases">
        <title>Genomic Encyclopedia of Type Strains, Phase IV (KMG-IV): sequencing the most valuable type-strain genomes for metagenomic binning, comparative biology and taxonomic classification.</title>
        <authorList>
            <person name="Goeker M."/>
        </authorList>
    </citation>
    <scope>NUCLEOTIDE SEQUENCE [LARGE SCALE GENOMIC DNA]</scope>
    <source>
        <strain evidence="2 3">DSM 24233</strain>
    </source>
</reference>
<name>A0A846QE52_9BACT</name>
<proteinExistence type="predicted"/>
<organism evidence="2 3">
    <name type="scientific">Desulfobaculum xiamenense</name>
    <dbReference type="NCBI Taxonomy" id="995050"/>
    <lineage>
        <taxon>Bacteria</taxon>
        <taxon>Pseudomonadati</taxon>
        <taxon>Thermodesulfobacteriota</taxon>
        <taxon>Desulfovibrionia</taxon>
        <taxon>Desulfovibrionales</taxon>
        <taxon>Desulfovibrionaceae</taxon>
        <taxon>Desulfobaculum</taxon>
    </lineage>
</organism>
<evidence type="ECO:0000313" key="3">
    <source>
        <dbReference type="Proteomes" id="UP000580856"/>
    </source>
</evidence>
<feature type="transmembrane region" description="Helical" evidence="1">
    <location>
        <begin position="6"/>
        <end position="24"/>
    </location>
</feature>
<feature type="transmembrane region" description="Helical" evidence="1">
    <location>
        <begin position="112"/>
        <end position="136"/>
    </location>
</feature>
<feature type="transmembrane region" description="Helical" evidence="1">
    <location>
        <begin position="75"/>
        <end position="100"/>
    </location>
</feature>
<dbReference type="RefSeq" id="WP_167940096.1">
    <property type="nucleotide sequence ID" value="NZ_JAATJA010000001.1"/>
</dbReference>